<dbReference type="EMBL" id="CAKOGP040000610">
    <property type="protein sequence ID" value="CAJ1937141.1"/>
    <property type="molecule type" value="Genomic_DNA"/>
</dbReference>
<evidence type="ECO:0000313" key="4">
    <source>
        <dbReference type="Proteomes" id="UP001295423"/>
    </source>
</evidence>
<gene>
    <name evidence="3" type="ORF">CYCCA115_LOCUS5528</name>
</gene>
<feature type="domain" description="Reverse transcriptase Ty1/copia-type" evidence="2">
    <location>
        <begin position="155"/>
        <end position="270"/>
    </location>
</feature>
<keyword evidence="4" id="KW-1185">Reference proteome</keyword>
<evidence type="ECO:0000313" key="3">
    <source>
        <dbReference type="EMBL" id="CAJ1937141.1"/>
    </source>
</evidence>
<dbReference type="PANTHER" id="PTHR11439:SF483">
    <property type="entry name" value="PEPTIDE SYNTHASE GLIP-LIKE, PUTATIVE (AFU_ORTHOLOGUE AFUA_3G12920)-RELATED"/>
    <property type="match status" value="1"/>
</dbReference>
<feature type="compositionally biased region" description="Polar residues" evidence="1">
    <location>
        <begin position="1"/>
        <end position="17"/>
    </location>
</feature>
<dbReference type="InterPro" id="IPR013103">
    <property type="entry name" value="RVT_2"/>
</dbReference>
<proteinExistence type="predicted"/>
<dbReference type="InterPro" id="IPR043502">
    <property type="entry name" value="DNA/RNA_pol_sf"/>
</dbReference>
<reference evidence="3" key="1">
    <citation type="submission" date="2023-08" db="EMBL/GenBank/DDBJ databases">
        <authorList>
            <person name="Audoor S."/>
            <person name="Bilcke G."/>
        </authorList>
    </citation>
    <scope>NUCLEOTIDE SEQUENCE</scope>
</reference>
<dbReference type="AlphaFoldDB" id="A0AAD2FFL5"/>
<sequence>TRNRSIQDSEGAPQQSELPDHLSPGTLEQEQAPTGDGQPAPAAPPSPRVTPAGDRHQSVRRSTRQRQQPERLIKVMTAELADLDIPFELFAMEAMFPNPVEPDDVLAMKASTDPDTMYLHQAMKQPDWKEFQKAMMKEMSDQMDQKVIKLIPKKDLPKGATLLPAVWQMKRKRDIKTGKVKKWKAWLNIDGSRMVKHRDYDLTYAPVASWGIIKLLLALALTLGWHTVQLDYVLAFTQAPVERELYMQIPKGIDLDGADPADYCFKVDDCIFFKGKMIYVLYTDDSIIAGPDKKEIDEAISLMKEKLDLTVEGDLKDFLGVNIEKKDGGFWLTQPHLINQILETLRLKQKNKPINNSNSRDTPMIHSRILQKEADSPEFDNQFNYRSIIGKIAYLEKGTRPELAYACHQCSRFSSAPKKAHGEAIKQIGRYLLGTADKGMFIKPDLRKSFDVYVDADFCGNWNERYGHDPDTARSRHGYVITYAGVPIIHKSQLQTEIALSSTKSEYTGLSYALREAIPLMNLLKEMKRHGIPVLDHPPKVHCRVFEDNSGALEMAKIHKWRPRTKHLCTKLHHFRSYVTRKEITIHPIDTEDQPADILTKPLAVEQFIKHRKWLIGW</sequence>
<name>A0AAD2FFL5_9STRA</name>
<dbReference type="SUPFAM" id="SSF56672">
    <property type="entry name" value="DNA/RNA polymerases"/>
    <property type="match status" value="1"/>
</dbReference>
<evidence type="ECO:0000259" key="2">
    <source>
        <dbReference type="Pfam" id="PF07727"/>
    </source>
</evidence>
<protein>
    <recommendedName>
        <fullName evidence="2">Reverse transcriptase Ty1/copia-type domain-containing protein</fullName>
    </recommendedName>
</protein>
<feature type="non-terminal residue" evidence="3">
    <location>
        <position position="618"/>
    </location>
</feature>
<accession>A0AAD2FFL5</accession>
<feature type="region of interest" description="Disordered" evidence="1">
    <location>
        <begin position="1"/>
        <end position="71"/>
    </location>
</feature>
<organism evidence="3 4">
    <name type="scientific">Cylindrotheca closterium</name>
    <dbReference type="NCBI Taxonomy" id="2856"/>
    <lineage>
        <taxon>Eukaryota</taxon>
        <taxon>Sar</taxon>
        <taxon>Stramenopiles</taxon>
        <taxon>Ochrophyta</taxon>
        <taxon>Bacillariophyta</taxon>
        <taxon>Bacillariophyceae</taxon>
        <taxon>Bacillariophycidae</taxon>
        <taxon>Bacillariales</taxon>
        <taxon>Bacillariaceae</taxon>
        <taxon>Cylindrotheca</taxon>
    </lineage>
</organism>
<comment type="caution">
    <text evidence="3">The sequence shown here is derived from an EMBL/GenBank/DDBJ whole genome shotgun (WGS) entry which is preliminary data.</text>
</comment>
<dbReference type="PANTHER" id="PTHR11439">
    <property type="entry name" value="GAG-POL-RELATED RETROTRANSPOSON"/>
    <property type="match status" value="1"/>
</dbReference>
<dbReference type="CDD" id="cd09272">
    <property type="entry name" value="RNase_HI_RT_Ty1"/>
    <property type="match status" value="1"/>
</dbReference>
<feature type="domain" description="Reverse transcriptase Ty1/copia-type" evidence="2">
    <location>
        <begin position="274"/>
        <end position="351"/>
    </location>
</feature>
<evidence type="ECO:0000256" key="1">
    <source>
        <dbReference type="SAM" id="MobiDB-lite"/>
    </source>
</evidence>
<dbReference type="Proteomes" id="UP001295423">
    <property type="component" value="Unassembled WGS sequence"/>
</dbReference>
<dbReference type="Pfam" id="PF07727">
    <property type="entry name" value="RVT_2"/>
    <property type="match status" value="2"/>
</dbReference>